<dbReference type="OMA" id="VDEYAMD"/>
<feature type="compositionally biased region" description="Polar residues" evidence="6">
    <location>
        <begin position="1"/>
        <end position="22"/>
    </location>
</feature>
<dbReference type="Gene3D" id="3.30.70.2460">
    <property type="entry name" value="Rad4, beta-hairpin domain BHD3"/>
    <property type="match status" value="1"/>
</dbReference>
<dbReference type="SMART" id="SM01030">
    <property type="entry name" value="BHD_1"/>
    <property type="match status" value="1"/>
</dbReference>
<keyword evidence="11" id="KW-1185">Reference proteome</keyword>
<feature type="region of interest" description="Disordered" evidence="6">
    <location>
        <begin position="37"/>
        <end position="152"/>
    </location>
</feature>
<accession>M2MS71</accession>
<evidence type="ECO:0000259" key="7">
    <source>
        <dbReference type="SMART" id="SM01030"/>
    </source>
</evidence>
<dbReference type="SMART" id="SM01031">
    <property type="entry name" value="BHD_2"/>
    <property type="match status" value="1"/>
</dbReference>
<feature type="compositionally biased region" description="Acidic residues" evidence="6">
    <location>
        <begin position="102"/>
        <end position="115"/>
    </location>
</feature>
<feature type="compositionally biased region" description="Acidic residues" evidence="6">
    <location>
        <begin position="1058"/>
        <end position="1071"/>
    </location>
</feature>
<dbReference type="PANTHER" id="PTHR12135">
    <property type="entry name" value="DNA REPAIR PROTEIN XP-C / RAD4"/>
    <property type="match status" value="1"/>
</dbReference>
<proteinExistence type="inferred from homology"/>
<dbReference type="InterPro" id="IPR038765">
    <property type="entry name" value="Papain-like_cys_pep_sf"/>
</dbReference>
<dbReference type="Pfam" id="PF10404">
    <property type="entry name" value="BHD_2"/>
    <property type="match status" value="1"/>
</dbReference>
<feature type="region of interest" description="Disordered" evidence="6">
    <location>
        <begin position="589"/>
        <end position="608"/>
    </location>
</feature>
<dbReference type="GO" id="GO:0071942">
    <property type="term" value="C:XPC complex"/>
    <property type="evidence" value="ECO:0007669"/>
    <property type="project" value="TreeGrafter"/>
</dbReference>
<dbReference type="GeneID" id="19108316"/>
<feature type="region of interest" description="Disordered" evidence="6">
    <location>
        <begin position="1"/>
        <end position="25"/>
    </location>
</feature>
<dbReference type="RefSeq" id="XP_007673289.1">
    <property type="nucleotide sequence ID" value="XM_007675099.1"/>
</dbReference>
<dbReference type="GO" id="GO:0005737">
    <property type="term" value="C:cytoplasm"/>
    <property type="evidence" value="ECO:0007669"/>
    <property type="project" value="TreeGrafter"/>
</dbReference>
<dbReference type="InterPro" id="IPR036985">
    <property type="entry name" value="Transglutaminase-like_sf"/>
</dbReference>
<dbReference type="InterPro" id="IPR018328">
    <property type="entry name" value="Rad4_beta-hairpin_dom3"/>
</dbReference>
<dbReference type="Pfam" id="PF10405">
    <property type="entry name" value="BHD_3"/>
    <property type="match status" value="1"/>
</dbReference>
<feature type="region of interest" description="Disordered" evidence="6">
    <location>
        <begin position="791"/>
        <end position="835"/>
    </location>
</feature>
<dbReference type="EMBL" id="KB445551">
    <property type="protein sequence ID" value="EMC99701.1"/>
    <property type="molecule type" value="Genomic_DNA"/>
</dbReference>
<dbReference type="GO" id="GO:0000111">
    <property type="term" value="C:nucleotide-excision repair factor 2 complex"/>
    <property type="evidence" value="ECO:0007669"/>
    <property type="project" value="TreeGrafter"/>
</dbReference>
<feature type="domain" description="Rad4 beta-hairpin" evidence="7">
    <location>
        <begin position="503"/>
        <end position="561"/>
    </location>
</feature>
<dbReference type="STRING" id="717646.M2MS71"/>
<dbReference type="GO" id="GO:0003684">
    <property type="term" value="F:damaged DNA binding"/>
    <property type="evidence" value="ECO:0007669"/>
    <property type="project" value="InterPro"/>
</dbReference>
<dbReference type="Gene3D" id="2.20.20.110">
    <property type="entry name" value="Rad4, beta-hairpin domain BHD1"/>
    <property type="match status" value="1"/>
</dbReference>
<feature type="domain" description="Rad4 beta-hairpin" evidence="9">
    <location>
        <begin position="632"/>
        <end position="706"/>
    </location>
</feature>
<dbReference type="Proteomes" id="UP000011761">
    <property type="component" value="Unassembled WGS sequence"/>
</dbReference>
<dbReference type="GO" id="GO:0006298">
    <property type="term" value="P:mismatch repair"/>
    <property type="evidence" value="ECO:0007669"/>
    <property type="project" value="TreeGrafter"/>
</dbReference>
<dbReference type="InterPro" id="IPR004583">
    <property type="entry name" value="DNA_repair_Rad4"/>
</dbReference>
<comment type="similarity">
    <text evidence="2">Belongs to the XPC family.</text>
</comment>
<keyword evidence="4" id="KW-0234">DNA repair</keyword>
<dbReference type="InterPro" id="IPR042488">
    <property type="entry name" value="Rad4_BHD3_sf"/>
</dbReference>
<feature type="region of interest" description="Disordered" evidence="6">
    <location>
        <begin position="1015"/>
        <end position="1071"/>
    </location>
</feature>
<gene>
    <name evidence="10" type="ORF">BAUCODRAFT_136268</name>
</gene>
<keyword evidence="3" id="KW-0227">DNA damage</keyword>
<feature type="compositionally biased region" description="Polar residues" evidence="6">
    <location>
        <begin position="53"/>
        <end position="98"/>
    </location>
</feature>
<dbReference type="InterPro" id="IPR018327">
    <property type="entry name" value="BHD_2"/>
</dbReference>
<name>M2MS71_BAUPA</name>
<feature type="domain" description="Rad4 beta-hairpin" evidence="8">
    <location>
        <begin position="563"/>
        <end position="625"/>
    </location>
</feature>
<dbReference type="PANTHER" id="PTHR12135:SF0">
    <property type="entry name" value="DNA REPAIR PROTEIN COMPLEMENTING XP-C CELLS"/>
    <property type="match status" value="1"/>
</dbReference>
<evidence type="ECO:0000256" key="2">
    <source>
        <dbReference type="ARBA" id="ARBA00009525"/>
    </source>
</evidence>
<evidence type="ECO:0008006" key="12">
    <source>
        <dbReference type="Google" id="ProtNLM"/>
    </source>
</evidence>
<evidence type="ECO:0000313" key="10">
    <source>
        <dbReference type="EMBL" id="EMC99701.1"/>
    </source>
</evidence>
<keyword evidence="5" id="KW-0539">Nucleus</keyword>
<dbReference type="SUPFAM" id="SSF54001">
    <property type="entry name" value="Cysteine proteinases"/>
    <property type="match status" value="1"/>
</dbReference>
<protein>
    <recommendedName>
        <fullName evidence="12">Rad4 beta-hairpin domain-containing protein</fullName>
    </recommendedName>
</protein>
<reference evidence="10 11" key="1">
    <citation type="journal article" date="2012" name="PLoS Pathog.">
        <title>Diverse lifestyles and strategies of plant pathogenesis encoded in the genomes of eighteen Dothideomycetes fungi.</title>
        <authorList>
            <person name="Ohm R.A."/>
            <person name="Feau N."/>
            <person name="Henrissat B."/>
            <person name="Schoch C.L."/>
            <person name="Horwitz B.A."/>
            <person name="Barry K.W."/>
            <person name="Condon B.J."/>
            <person name="Copeland A.C."/>
            <person name="Dhillon B."/>
            <person name="Glaser F."/>
            <person name="Hesse C.N."/>
            <person name="Kosti I."/>
            <person name="LaButti K."/>
            <person name="Lindquist E.A."/>
            <person name="Lucas S."/>
            <person name="Salamov A.A."/>
            <person name="Bradshaw R.E."/>
            <person name="Ciuffetti L."/>
            <person name="Hamelin R.C."/>
            <person name="Kema G.H.J."/>
            <person name="Lawrence C."/>
            <person name="Scott J.A."/>
            <person name="Spatafora J.W."/>
            <person name="Turgeon B.G."/>
            <person name="de Wit P.J.G.M."/>
            <person name="Zhong S."/>
            <person name="Goodwin S.B."/>
            <person name="Grigoriev I.V."/>
        </authorList>
    </citation>
    <scope>NUCLEOTIDE SEQUENCE [LARGE SCALE GENOMIC DNA]</scope>
    <source>
        <strain evidence="10 11">UAMH 10762</strain>
    </source>
</reference>
<dbReference type="InterPro" id="IPR018325">
    <property type="entry name" value="Rad4/PNGase_transGLS-fold"/>
</dbReference>
<dbReference type="HOGENOM" id="CLU_003639_1_1_1"/>
<evidence type="ECO:0000256" key="6">
    <source>
        <dbReference type="SAM" id="MobiDB-lite"/>
    </source>
</evidence>
<dbReference type="Gene3D" id="3.30.60.290">
    <property type="entry name" value="Rad4, beta-hairpin domain BHD2"/>
    <property type="match status" value="1"/>
</dbReference>
<dbReference type="InterPro" id="IPR018326">
    <property type="entry name" value="Rad4_beta-hairpin_dom1"/>
</dbReference>
<dbReference type="SMART" id="SM01032">
    <property type="entry name" value="BHD_3"/>
    <property type="match status" value="1"/>
</dbReference>
<evidence type="ECO:0000256" key="4">
    <source>
        <dbReference type="ARBA" id="ARBA00023204"/>
    </source>
</evidence>
<dbReference type="KEGG" id="bcom:BAUCODRAFT_136268"/>
<organism evidence="10 11">
    <name type="scientific">Baudoinia panamericana (strain UAMH 10762)</name>
    <name type="common">Angels' share fungus</name>
    <name type="synonym">Baudoinia compniacensis (strain UAMH 10762)</name>
    <dbReference type="NCBI Taxonomy" id="717646"/>
    <lineage>
        <taxon>Eukaryota</taxon>
        <taxon>Fungi</taxon>
        <taxon>Dikarya</taxon>
        <taxon>Ascomycota</taxon>
        <taxon>Pezizomycotina</taxon>
        <taxon>Dothideomycetes</taxon>
        <taxon>Dothideomycetidae</taxon>
        <taxon>Mycosphaerellales</taxon>
        <taxon>Teratosphaeriaceae</taxon>
        <taxon>Baudoinia</taxon>
    </lineage>
</organism>
<dbReference type="OrthoDB" id="300780at2759"/>
<dbReference type="AlphaFoldDB" id="M2MS71"/>
<evidence type="ECO:0000256" key="5">
    <source>
        <dbReference type="ARBA" id="ARBA00023242"/>
    </source>
</evidence>
<evidence type="ECO:0000259" key="9">
    <source>
        <dbReference type="SMART" id="SM01032"/>
    </source>
</evidence>
<evidence type="ECO:0000313" key="11">
    <source>
        <dbReference type="Proteomes" id="UP000011761"/>
    </source>
</evidence>
<evidence type="ECO:0000256" key="1">
    <source>
        <dbReference type="ARBA" id="ARBA00004123"/>
    </source>
</evidence>
<dbReference type="Pfam" id="PF10403">
    <property type="entry name" value="BHD_1"/>
    <property type="match status" value="1"/>
</dbReference>
<sequence>MAPSRGQRSTRATNGRENNTTEADVYKDLLAEAAVVDPVQDADRPLKRRRVTKSVNRSSPQSLQDSAGNPSVVATPQASSVNGARPTALSNCRQTIEASSGDSDESDFGFEDIDLDQPTASGDAAQPDDGLADVSISVDKPETPNIRSSTTRKPISSAEKALRLLVHKLHVLCLLGHCIYVNSWCNDEVVHGNLELLLSEKVKIYLRANTRESQFDRNRMFMEGLQQATADFRTRFKVTASGMRKAKWLADGEPPTQTDVNPMDRADFIRASKKLEGSQDTGNQLFCALLRAVGVGARLVCSLQCLPFNTSTTKATPQKVVKPTIFINPMDSDRDRSDVSADDISVKSSSTVGKVPSVRRRLGQPSFASASMPATPPREMKKPVVKLSYPVFWVEAFNAAHQKWVPVDPVVTESFNKPSKIEPPASYNLNQLSYAVAFEADGAARDVTRRYARAYNAKTRRQRLEATEGGLDWLKKTLRFFRRRGAPSDREQVEDAELAQREAREGLPKNVQDFKDHPLYALERHLRRHEVVHPRREVGKVNAGTAAKPRMESVFRRKDVLLCRSADKWYRLGREVKEGEQPLKHVVTRRTARARGASPADEEVDDHSTSTAIYAYSQTELYVPPPVVRGRVPRNAYGNLDIYVPSMVPAGGVHIRHPATANAARVLRIDYADAVVGFTFKGRQGTAVVEGAVVAEQHADAVRAAIEGLEADREMEECKKRSMVALTVWARWVKGLRIKERVEGYGDVSANVGKVLDEGEGALSEDVAAAFEGNDDRPLLSAGMFSIEELSRSTKATPKRRAKLEESDEEELDGGFDHSTPEPAASPPRRVLRSRRRIVEDVGDENVAGEDGGGGGGFVAEDAVDDDDGGDGGFIPDHEPVQDLNDHVTAECSPEAWEYGGGGFMAEDAAAEHGEPFPAPENALQSNGLPQNDAMAMGDITQDVETLPSNEGNDDRDTVTSLGSGIVGTAADEQAIIPTVSIGDSLTHCVDATSEAAAQYQADSSIPGNAFHDAQADEASLTVSDARPTRPQGVAHGIAHTAASDEHSDKGSLLSHDPEDEDAEPDWLDSD</sequence>
<comment type="subcellular location">
    <subcellularLocation>
        <location evidence="1">Nucleus</location>
    </subcellularLocation>
</comment>
<evidence type="ECO:0000259" key="8">
    <source>
        <dbReference type="SMART" id="SM01031"/>
    </source>
</evidence>
<dbReference type="eggNOG" id="KOG2179">
    <property type="taxonomic scope" value="Eukaryota"/>
</dbReference>
<evidence type="ECO:0000256" key="3">
    <source>
        <dbReference type="ARBA" id="ARBA00022763"/>
    </source>
</evidence>
<dbReference type="Gene3D" id="3.90.260.10">
    <property type="entry name" value="Transglutaminase-like"/>
    <property type="match status" value="1"/>
</dbReference>
<dbReference type="Pfam" id="PF03835">
    <property type="entry name" value="Rad4"/>
    <property type="match status" value="1"/>
</dbReference>
<dbReference type="GO" id="GO:0003697">
    <property type="term" value="F:single-stranded DNA binding"/>
    <property type="evidence" value="ECO:0007669"/>
    <property type="project" value="TreeGrafter"/>
</dbReference>
<dbReference type="GO" id="GO:0006289">
    <property type="term" value="P:nucleotide-excision repair"/>
    <property type="evidence" value="ECO:0007669"/>
    <property type="project" value="InterPro"/>
</dbReference>